<reference evidence="2 3" key="1">
    <citation type="journal article" date="2012" name="Science">
        <title>The Paleozoic origin of enzymatic lignin decomposition reconstructed from 31 fungal genomes.</title>
        <authorList>
            <person name="Floudas D."/>
            <person name="Binder M."/>
            <person name="Riley R."/>
            <person name="Barry K."/>
            <person name="Blanchette R.A."/>
            <person name="Henrissat B."/>
            <person name="Martinez A.T."/>
            <person name="Otillar R."/>
            <person name="Spatafora J.W."/>
            <person name="Yadav J.S."/>
            <person name="Aerts A."/>
            <person name="Benoit I."/>
            <person name="Boyd A."/>
            <person name="Carlson A."/>
            <person name="Copeland A."/>
            <person name="Coutinho P.M."/>
            <person name="de Vries R.P."/>
            <person name="Ferreira P."/>
            <person name="Findley K."/>
            <person name="Foster B."/>
            <person name="Gaskell J."/>
            <person name="Glotzer D."/>
            <person name="Gorecki P."/>
            <person name="Heitman J."/>
            <person name="Hesse C."/>
            <person name="Hori C."/>
            <person name="Igarashi K."/>
            <person name="Jurgens J.A."/>
            <person name="Kallen N."/>
            <person name="Kersten P."/>
            <person name="Kohler A."/>
            <person name="Kuees U."/>
            <person name="Kumar T.K.A."/>
            <person name="Kuo A."/>
            <person name="LaButti K."/>
            <person name="Larrondo L.F."/>
            <person name="Lindquist E."/>
            <person name="Ling A."/>
            <person name="Lombard V."/>
            <person name="Lucas S."/>
            <person name="Lundell T."/>
            <person name="Martin R."/>
            <person name="McLaughlin D.J."/>
            <person name="Morgenstern I."/>
            <person name="Morin E."/>
            <person name="Murat C."/>
            <person name="Nagy L.G."/>
            <person name="Nolan M."/>
            <person name="Ohm R.A."/>
            <person name="Patyshakuliyeva A."/>
            <person name="Rokas A."/>
            <person name="Ruiz-Duenas F.J."/>
            <person name="Sabat G."/>
            <person name="Salamov A."/>
            <person name="Samejima M."/>
            <person name="Schmutz J."/>
            <person name="Slot J.C."/>
            <person name="St John F."/>
            <person name="Stenlid J."/>
            <person name="Sun H."/>
            <person name="Sun S."/>
            <person name="Syed K."/>
            <person name="Tsang A."/>
            <person name="Wiebenga A."/>
            <person name="Young D."/>
            <person name="Pisabarro A."/>
            <person name="Eastwood D.C."/>
            <person name="Martin F."/>
            <person name="Cullen D."/>
            <person name="Grigoriev I.V."/>
            <person name="Hibbett D.S."/>
        </authorList>
    </citation>
    <scope>NUCLEOTIDE SEQUENCE [LARGE SCALE GENOMIC DNA]</scope>
    <source>
        <strain evidence="2 3">DJM-731 SS1</strain>
    </source>
</reference>
<name>M5G0R6_DACPD</name>
<dbReference type="Proteomes" id="UP000030653">
    <property type="component" value="Unassembled WGS sequence"/>
</dbReference>
<sequence length="104" mass="11299">MAEFGNINTSTTESMPNTNEDNIEHEMLEYGTPNSSTTENVDEDTPLLTSSGPKRPYEGGGSVDVGKWRTMVQGMPVVKAVVESKRDIIDKCEASVSSQVMKKG</sequence>
<dbReference type="GeneID" id="63683533"/>
<protein>
    <submittedName>
        <fullName evidence="2">Uncharacterized protein</fullName>
    </submittedName>
</protein>
<proteinExistence type="predicted"/>
<evidence type="ECO:0000256" key="1">
    <source>
        <dbReference type="SAM" id="MobiDB-lite"/>
    </source>
</evidence>
<dbReference type="EMBL" id="JH795863">
    <property type="protein sequence ID" value="EJU01705.1"/>
    <property type="molecule type" value="Genomic_DNA"/>
</dbReference>
<keyword evidence="3" id="KW-1185">Reference proteome</keyword>
<feature type="region of interest" description="Disordered" evidence="1">
    <location>
        <begin position="1"/>
        <end position="65"/>
    </location>
</feature>
<evidence type="ECO:0000313" key="3">
    <source>
        <dbReference type="Proteomes" id="UP000030653"/>
    </source>
</evidence>
<evidence type="ECO:0000313" key="2">
    <source>
        <dbReference type="EMBL" id="EJU01705.1"/>
    </source>
</evidence>
<feature type="compositionally biased region" description="Polar residues" evidence="1">
    <location>
        <begin position="1"/>
        <end position="20"/>
    </location>
</feature>
<accession>M5G0R6</accession>
<dbReference type="RefSeq" id="XP_040628602.1">
    <property type="nucleotide sequence ID" value="XM_040768471.1"/>
</dbReference>
<dbReference type="HOGENOM" id="CLU_2250039_0_0_1"/>
<organism evidence="2 3">
    <name type="scientific">Dacryopinax primogenitus (strain DJM 731)</name>
    <name type="common">Brown rot fungus</name>
    <dbReference type="NCBI Taxonomy" id="1858805"/>
    <lineage>
        <taxon>Eukaryota</taxon>
        <taxon>Fungi</taxon>
        <taxon>Dikarya</taxon>
        <taxon>Basidiomycota</taxon>
        <taxon>Agaricomycotina</taxon>
        <taxon>Dacrymycetes</taxon>
        <taxon>Dacrymycetales</taxon>
        <taxon>Dacrymycetaceae</taxon>
        <taxon>Dacryopinax</taxon>
    </lineage>
</organism>
<dbReference type="AlphaFoldDB" id="M5G0R6"/>
<gene>
    <name evidence="2" type="ORF">DACRYDRAFT_107447</name>
</gene>